<gene>
    <name evidence="5" type="ORF">FB558_0324</name>
</gene>
<keyword evidence="2" id="KW-0012">Acyltransferase</keyword>
<evidence type="ECO:0000313" key="5">
    <source>
        <dbReference type="EMBL" id="TQM13573.1"/>
    </source>
</evidence>
<evidence type="ECO:0000256" key="1">
    <source>
        <dbReference type="ARBA" id="ARBA00022679"/>
    </source>
</evidence>
<dbReference type="EMBL" id="VFPA01000001">
    <property type="protein sequence ID" value="TQM13573.1"/>
    <property type="molecule type" value="Genomic_DNA"/>
</dbReference>
<dbReference type="Pfam" id="PF13302">
    <property type="entry name" value="Acetyltransf_3"/>
    <property type="match status" value="2"/>
</dbReference>
<accession>A0A543DW62</accession>
<dbReference type="AlphaFoldDB" id="A0A543DW62"/>
<dbReference type="InterPro" id="IPR000182">
    <property type="entry name" value="GNAT_dom"/>
</dbReference>
<dbReference type="PANTHER" id="PTHR43792">
    <property type="entry name" value="GNAT FAMILY, PUTATIVE (AFU_ORTHOLOGUE AFUA_3G00765)-RELATED-RELATED"/>
    <property type="match status" value="1"/>
</dbReference>
<sequence>MRILARLRHDRRVPLPTSAPTLTDGVVTLRAHTPDDAEGVLAMARDPETVRWTSIPVPYGPGHARRWIEEKAPHDWRTGAAFRWAVEADGRFAGNLDVNPGPPPSVGFGLAPVARGRGVMARAQRLAARWAFREAGLPVLHWWAQAGNLASWRVAHACGFRHEGTRRLAVPRRGGLVDGWFASLTATDPMTPRTIWWPTPTLTGERVRLRPHTAADLPRIVEACADPRTRHWLPGLPHPYTVEAAQEFVLTARLDESLGRSVTWAVADPVDDRLLANISVFALDDPVNPTAGEIGYWAHPDARGRGVVGGALDLVVAHAVTPVAAGGLGRHRLQIGASWSNTASRHVAERAGFRLAGRFTRDGVVGIDGDRTIEDGAWYELLA</sequence>
<evidence type="ECO:0000313" key="6">
    <source>
        <dbReference type="Proteomes" id="UP000315677"/>
    </source>
</evidence>
<reference evidence="5 6" key="1">
    <citation type="submission" date="2019-06" db="EMBL/GenBank/DDBJ databases">
        <title>Sequencing the genomes of 1000 actinobacteria strains.</title>
        <authorList>
            <person name="Klenk H.-P."/>
        </authorList>
    </citation>
    <scope>NUCLEOTIDE SEQUENCE [LARGE SCALE GENOMIC DNA]</scope>
    <source>
        <strain evidence="5 6">DSM 45301</strain>
    </source>
</reference>
<protein>
    <submittedName>
        <fullName evidence="5">RimJ/RimL family protein N-acetyltransferase</fullName>
    </submittedName>
</protein>
<name>A0A543DW62_9PSEU</name>
<evidence type="ECO:0000256" key="2">
    <source>
        <dbReference type="ARBA" id="ARBA00023315"/>
    </source>
</evidence>
<dbReference type="InterPro" id="IPR051531">
    <property type="entry name" value="N-acetyltransferase"/>
</dbReference>
<dbReference type="SUPFAM" id="SSF55729">
    <property type="entry name" value="Acyl-CoA N-acyltransferases (Nat)"/>
    <property type="match status" value="2"/>
</dbReference>
<evidence type="ECO:0000256" key="3">
    <source>
        <dbReference type="ARBA" id="ARBA00038502"/>
    </source>
</evidence>
<dbReference type="OrthoDB" id="2061990at2"/>
<dbReference type="Proteomes" id="UP000315677">
    <property type="component" value="Unassembled WGS sequence"/>
</dbReference>
<dbReference type="GO" id="GO:0016747">
    <property type="term" value="F:acyltransferase activity, transferring groups other than amino-acyl groups"/>
    <property type="evidence" value="ECO:0007669"/>
    <property type="project" value="InterPro"/>
</dbReference>
<dbReference type="PROSITE" id="PS51186">
    <property type="entry name" value="GNAT"/>
    <property type="match status" value="2"/>
</dbReference>
<feature type="domain" description="N-acetyltransferase" evidence="4">
    <location>
        <begin position="27"/>
        <end position="187"/>
    </location>
</feature>
<comment type="similarity">
    <text evidence="3">Belongs to the acetyltransferase family. RimJ subfamily.</text>
</comment>
<dbReference type="InterPro" id="IPR016181">
    <property type="entry name" value="Acyl_CoA_acyltransferase"/>
</dbReference>
<dbReference type="PANTHER" id="PTHR43792:SF8">
    <property type="entry name" value="[RIBOSOMAL PROTEIN US5]-ALANINE N-ACETYLTRANSFERASE"/>
    <property type="match status" value="1"/>
</dbReference>
<evidence type="ECO:0000259" key="4">
    <source>
        <dbReference type="PROSITE" id="PS51186"/>
    </source>
</evidence>
<organism evidence="5 6">
    <name type="scientific">Pseudonocardia kunmingensis</name>
    <dbReference type="NCBI Taxonomy" id="630975"/>
    <lineage>
        <taxon>Bacteria</taxon>
        <taxon>Bacillati</taxon>
        <taxon>Actinomycetota</taxon>
        <taxon>Actinomycetes</taxon>
        <taxon>Pseudonocardiales</taxon>
        <taxon>Pseudonocardiaceae</taxon>
        <taxon>Pseudonocardia</taxon>
    </lineage>
</organism>
<feature type="domain" description="N-acetyltransferase" evidence="4">
    <location>
        <begin position="207"/>
        <end position="374"/>
    </location>
</feature>
<keyword evidence="6" id="KW-1185">Reference proteome</keyword>
<keyword evidence="1 5" id="KW-0808">Transferase</keyword>
<dbReference type="Gene3D" id="3.40.630.30">
    <property type="match status" value="2"/>
</dbReference>
<proteinExistence type="inferred from homology"/>
<comment type="caution">
    <text evidence="5">The sequence shown here is derived from an EMBL/GenBank/DDBJ whole genome shotgun (WGS) entry which is preliminary data.</text>
</comment>